<keyword evidence="3" id="KW-1185">Reference proteome</keyword>
<dbReference type="PANTHER" id="PTHR30411">
    <property type="entry name" value="CYTOPLASMIC PROTEIN"/>
    <property type="match status" value="1"/>
</dbReference>
<dbReference type="GO" id="GO:0002161">
    <property type="term" value="F:aminoacyl-tRNA deacylase activity"/>
    <property type="evidence" value="ECO:0007669"/>
    <property type="project" value="InterPro"/>
</dbReference>
<protein>
    <submittedName>
        <fullName evidence="2">Cys-tRNA(Pro) deacylase</fullName>
    </submittedName>
</protein>
<dbReference type="EMBL" id="DF968181">
    <property type="protein sequence ID" value="GAP40143.1"/>
    <property type="molecule type" value="Genomic_DNA"/>
</dbReference>
<dbReference type="Gene3D" id="3.90.960.10">
    <property type="entry name" value="YbaK/aminoacyl-tRNA synthetase-associated domain"/>
    <property type="match status" value="1"/>
</dbReference>
<reference evidence="2" key="1">
    <citation type="journal article" date="2015" name="Genome Announc.">
        <title>Draft Genome Sequence of Anaerolineae Strain TC1, a Novel Isolate from a Methanogenic Wastewater Treatment System.</title>
        <authorList>
            <person name="Matsuura N."/>
            <person name="Tourlousse D.M."/>
            <person name="Sun L."/>
            <person name="Toyonaga M."/>
            <person name="Kuroda K."/>
            <person name="Ohashi A."/>
            <person name="Cruz R."/>
            <person name="Yamaguchi T."/>
            <person name="Sekiguchi Y."/>
        </authorList>
    </citation>
    <scope>NUCLEOTIDE SEQUENCE [LARGE SCALE GENOMIC DNA]</scope>
    <source>
        <strain evidence="2">TC1</strain>
    </source>
</reference>
<evidence type="ECO:0000259" key="1">
    <source>
        <dbReference type="Pfam" id="PF04073"/>
    </source>
</evidence>
<accession>A0A0S7BUY3</accession>
<dbReference type="STRING" id="1678840.ATC1_13109"/>
<gene>
    <name evidence="2" type="ORF">ATC1_13109</name>
</gene>
<dbReference type="InterPro" id="IPR036754">
    <property type="entry name" value="YbaK/aa-tRNA-synt-asso_dom_sf"/>
</dbReference>
<dbReference type="OrthoDB" id="1099907at2"/>
<dbReference type="RefSeq" id="WP_062279190.1">
    <property type="nucleotide sequence ID" value="NZ_DF968181.1"/>
</dbReference>
<feature type="domain" description="YbaK/aminoacyl-tRNA synthetase-associated" evidence="1">
    <location>
        <begin position="35"/>
        <end position="150"/>
    </location>
</feature>
<organism evidence="2">
    <name type="scientific">Flexilinea flocculi</name>
    <dbReference type="NCBI Taxonomy" id="1678840"/>
    <lineage>
        <taxon>Bacteria</taxon>
        <taxon>Bacillati</taxon>
        <taxon>Chloroflexota</taxon>
        <taxon>Anaerolineae</taxon>
        <taxon>Anaerolineales</taxon>
        <taxon>Anaerolineaceae</taxon>
        <taxon>Flexilinea</taxon>
    </lineage>
</organism>
<dbReference type="SUPFAM" id="SSF55826">
    <property type="entry name" value="YbaK/ProRS associated domain"/>
    <property type="match status" value="1"/>
</dbReference>
<dbReference type="PANTHER" id="PTHR30411:SF1">
    <property type="entry name" value="CYTOPLASMIC PROTEIN"/>
    <property type="match status" value="1"/>
</dbReference>
<dbReference type="AlphaFoldDB" id="A0A0S7BUY3"/>
<dbReference type="Proteomes" id="UP000053370">
    <property type="component" value="Unassembled WGS sequence"/>
</dbReference>
<evidence type="ECO:0000313" key="2">
    <source>
        <dbReference type="EMBL" id="GAP40143.1"/>
    </source>
</evidence>
<name>A0A0S7BUY3_9CHLR</name>
<sequence>MQTTRSPETDRLRKLEVVLKKAQVPYTILSHNRTIHSAAEGAAQGIGALANMAPTFILHTENGFLAAIICGDTRISYKKIKRALGLKNLCLASPDEVKQITGAEIGYVSLINRELSTIVDTRIIEKETIFGGCGIPEHTLQINPMDLIRLTQAFVFDFTEPKE</sequence>
<evidence type="ECO:0000313" key="3">
    <source>
        <dbReference type="Proteomes" id="UP000053370"/>
    </source>
</evidence>
<dbReference type="Pfam" id="PF04073">
    <property type="entry name" value="tRNA_edit"/>
    <property type="match status" value="1"/>
</dbReference>
<dbReference type="CDD" id="cd04332">
    <property type="entry name" value="YbaK_like"/>
    <property type="match status" value="1"/>
</dbReference>
<proteinExistence type="predicted"/>
<dbReference type="InterPro" id="IPR007214">
    <property type="entry name" value="YbaK/aa-tRNA-synth-assoc-dom"/>
</dbReference>